<evidence type="ECO:0000313" key="2">
    <source>
        <dbReference type="Proteomes" id="UP001162501"/>
    </source>
</evidence>
<accession>A0AC59Z4B2</accession>
<gene>
    <name evidence="1" type="ORF">MRATA1EN22A_LOCUS13887</name>
</gene>
<organism evidence="1 2">
    <name type="scientific">Rangifer tarandus platyrhynchus</name>
    <name type="common">Svalbard reindeer</name>
    <dbReference type="NCBI Taxonomy" id="3082113"/>
    <lineage>
        <taxon>Eukaryota</taxon>
        <taxon>Metazoa</taxon>
        <taxon>Chordata</taxon>
        <taxon>Craniata</taxon>
        <taxon>Vertebrata</taxon>
        <taxon>Euteleostomi</taxon>
        <taxon>Mammalia</taxon>
        <taxon>Eutheria</taxon>
        <taxon>Laurasiatheria</taxon>
        <taxon>Artiodactyla</taxon>
        <taxon>Ruminantia</taxon>
        <taxon>Pecora</taxon>
        <taxon>Cervidae</taxon>
        <taxon>Odocoileinae</taxon>
        <taxon>Rangifer</taxon>
    </lineage>
</organism>
<protein>
    <submittedName>
        <fullName evidence="1">Uncharacterized protein</fullName>
    </submittedName>
</protein>
<name>A0AC59Z4B2_RANTA</name>
<dbReference type="EMBL" id="OX596108">
    <property type="protein sequence ID" value="CAN0222692.1"/>
    <property type="molecule type" value="Genomic_DNA"/>
</dbReference>
<reference evidence="1" key="2">
    <citation type="submission" date="2025-03" db="EMBL/GenBank/DDBJ databases">
        <authorList>
            <consortium name="ELIXIR-Norway"/>
            <consortium name="Elixir Norway"/>
        </authorList>
    </citation>
    <scope>NUCLEOTIDE SEQUENCE</scope>
</reference>
<dbReference type="Proteomes" id="UP001162501">
    <property type="component" value="Chromosome 24"/>
</dbReference>
<reference evidence="1" key="1">
    <citation type="submission" date="2023-05" db="EMBL/GenBank/DDBJ databases">
        <authorList>
            <consortium name="ELIXIR-Norway"/>
        </authorList>
    </citation>
    <scope>NUCLEOTIDE SEQUENCE</scope>
</reference>
<proteinExistence type="predicted"/>
<evidence type="ECO:0000313" key="1">
    <source>
        <dbReference type="EMBL" id="CAN0222692.1"/>
    </source>
</evidence>
<sequence length="148" mass="15736">MDCNLPGSSVHGIFWARTLEWVAISSPGDLPDPGIEPGSPALQADSLPTELRGKPHLNFYYLSHPVCGLLEQTNSSLWAFLVAQTVKDIPAMQETQVGLGRPPGEGNGNALQYSGLENSMDGGACLATVHGLAKSRTGLRDNNNASMY</sequence>